<evidence type="ECO:0000313" key="2">
    <source>
        <dbReference type="EMBL" id="UQN28266.1"/>
    </source>
</evidence>
<feature type="domain" description="HTH-like" evidence="1">
    <location>
        <begin position="49"/>
        <end position="100"/>
    </location>
</feature>
<organism evidence="2 3">
    <name type="scientific">Brachybacterium kimchii</name>
    <dbReference type="NCBI Taxonomy" id="2942909"/>
    <lineage>
        <taxon>Bacteria</taxon>
        <taxon>Bacillati</taxon>
        <taxon>Actinomycetota</taxon>
        <taxon>Actinomycetes</taxon>
        <taxon>Micrococcales</taxon>
        <taxon>Dermabacteraceae</taxon>
        <taxon>Brachybacterium</taxon>
    </lineage>
</organism>
<dbReference type="RefSeq" id="WP_249477300.1">
    <property type="nucleotide sequence ID" value="NZ_CP097218.1"/>
</dbReference>
<name>A0ABY4N158_9MICO</name>
<accession>A0ABY4N158</accession>
<dbReference type="EMBL" id="CP097218">
    <property type="protein sequence ID" value="UQN28266.1"/>
    <property type="molecule type" value="Genomic_DNA"/>
</dbReference>
<evidence type="ECO:0000259" key="1">
    <source>
        <dbReference type="Pfam" id="PF13276"/>
    </source>
</evidence>
<protein>
    <recommendedName>
        <fullName evidence="1">HTH-like domain-containing protein</fullName>
    </recommendedName>
</protein>
<dbReference type="InterPro" id="IPR025948">
    <property type="entry name" value="HTH-like_dom"/>
</dbReference>
<gene>
    <name evidence="2" type="ORF">M4486_11460</name>
</gene>
<evidence type="ECO:0000313" key="3">
    <source>
        <dbReference type="Proteomes" id="UP001055868"/>
    </source>
</evidence>
<keyword evidence="3" id="KW-1185">Reference proteome</keyword>
<dbReference type="Proteomes" id="UP001055868">
    <property type="component" value="Chromosome"/>
</dbReference>
<dbReference type="Pfam" id="PF13276">
    <property type="entry name" value="HTH_21"/>
    <property type="match status" value="1"/>
</dbReference>
<sequence length="121" mass="13702">MIAFIDIQREKFRVEATCRMLSATECGFIASRGYHAPKSRPTYARSVRDEMLVEEVQRIHQANYSVHEVRKMWHATRHAGWDARRDQVARLIKIAGLQGVSAEIANPSPPAPQAEMTTVPT</sequence>
<reference evidence="2" key="1">
    <citation type="submission" date="2022-05" db="EMBL/GenBank/DDBJ databases">
        <title>Genomic analysis of Brachybacterium sp. CBA3104.</title>
        <authorList>
            <person name="Roh S.W."/>
            <person name="Kim Y.B."/>
            <person name="Kim Y."/>
        </authorList>
    </citation>
    <scope>NUCLEOTIDE SEQUENCE</scope>
    <source>
        <strain evidence="2">CBA3104</strain>
    </source>
</reference>
<proteinExistence type="predicted"/>